<dbReference type="PANTHER" id="PTHR47424:SF3">
    <property type="entry name" value="REGULATORY PROTEIN GAL4"/>
    <property type="match status" value="1"/>
</dbReference>
<name>A0A9W4IUU3_9EURO</name>
<evidence type="ECO:0000313" key="9">
    <source>
        <dbReference type="Proteomes" id="UP001152592"/>
    </source>
</evidence>
<dbReference type="GO" id="GO:0000981">
    <property type="term" value="F:DNA-binding transcription factor activity, RNA polymerase II-specific"/>
    <property type="evidence" value="ECO:0007669"/>
    <property type="project" value="InterPro"/>
</dbReference>
<feature type="region of interest" description="Disordered" evidence="6">
    <location>
        <begin position="52"/>
        <end position="116"/>
    </location>
</feature>
<dbReference type="SUPFAM" id="SSF57701">
    <property type="entry name" value="Zn2/Cys6 DNA-binding domain"/>
    <property type="match status" value="1"/>
</dbReference>
<dbReference type="GO" id="GO:0003677">
    <property type="term" value="F:DNA binding"/>
    <property type="evidence" value="ECO:0007669"/>
    <property type="project" value="UniProtKB-KW"/>
</dbReference>
<feature type="compositionally biased region" description="Basic residues" evidence="6">
    <location>
        <begin position="61"/>
        <end position="70"/>
    </location>
</feature>
<dbReference type="GO" id="GO:0006351">
    <property type="term" value="P:DNA-templated transcription"/>
    <property type="evidence" value="ECO:0007669"/>
    <property type="project" value="InterPro"/>
</dbReference>
<evidence type="ECO:0000256" key="5">
    <source>
        <dbReference type="ARBA" id="ARBA00023242"/>
    </source>
</evidence>
<dbReference type="InterPro" id="IPR001138">
    <property type="entry name" value="Zn2Cys6_DnaBD"/>
</dbReference>
<dbReference type="Proteomes" id="UP001152592">
    <property type="component" value="Unassembled WGS sequence"/>
</dbReference>
<dbReference type="GO" id="GO:0008270">
    <property type="term" value="F:zinc ion binding"/>
    <property type="evidence" value="ECO:0007669"/>
    <property type="project" value="InterPro"/>
</dbReference>
<comment type="caution">
    <text evidence="8">The sequence shown here is derived from an EMBL/GenBank/DDBJ whole genome shotgun (WGS) entry which is preliminary data.</text>
</comment>
<dbReference type="EMBL" id="CAJVPD010000188">
    <property type="protein sequence ID" value="CAG8363566.1"/>
    <property type="molecule type" value="Genomic_DNA"/>
</dbReference>
<dbReference type="PROSITE" id="PS50048">
    <property type="entry name" value="ZN2_CY6_FUNGAL_2"/>
    <property type="match status" value="1"/>
</dbReference>
<dbReference type="Pfam" id="PF04082">
    <property type="entry name" value="Fungal_trans"/>
    <property type="match status" value="1"/>
</dbReference>
<sequence>MDNDPLINASTFDAQDLRATTRINRIPRACERCRFRKIRCDGLQPCKRCDEQKESCSYRPGRPRTRKQYRKLPWTSQTKSPRPQPNGASPGLSGGPTSSDPRPLESQATLRPDQWRQSLRAGIGVTDSRTGAPQFYGPSSHFAFVQRIYERLSSKSHEPITPSPQSPIPEGVRVWGLERFLFSASEKQNINPTGEAFISRNIGERFIRNYFKIIHPQLPILIFSDIMSHWASIWGPPSRHCAPQDRRLVYMVLAFGARVSPAKDPDNTELTDEWAEYLLRKTDVSMLELSEPTMHLVQLLLLKATYAQQLMRPNETYLHLGYAARAASSLGINRSTILAAADSQIHQMRLTFWIMFAMEKITALLVGRPSSLRDDQIDAPYPSEHLQSNDMPMHDIKQFAHGQNDSIFVRLMVELGKLADKILTSIYSVKEVTAQEQYLIEKKMIECEEMLTSISESLPTHLNFLDEESSIGEDWQETQRLHLGLVYHSMRMLIHRPVMVFTTFFPSSQIAQLHAPGVIQLQQSNGASIASARSIILLARESFFTRLPEVRYDGSLASYIVAACITLLYEVLDPATDVTHAKETFTLVEQAIECLDTMKHLGPQTGKKMSSDIMQMAKNVLFSSPQGQVVDEFLMEEFPWLR</sequence>
<keyword evidence="1" id="KW-0479">Metal-binding</keyword>
<evidence type="ECO:0000256" key="3">
    <source>
        <dbReference type="ARBA" id="ARBA00023125"/>
    </source>
</evidence>
<proteinExistence type="predicted"/>
<dbReference type="InterPro" id="IPR036864">
    <property type="entry name" value="Zn2-C6_fun-type_DNA-bd_sf"/>
</dbReference>
<dbReference type="CDD" id="cd12148">
    <property type="entry name" value="fungal_TF_MHR"/>
    <property type="match status" value="1"/>
</dbReference>
<evidence type="ECO:0000256" key="2">
    <source>
        <dbReference type="ARBA" id="ARBA00023015"/>
    </source>
</evidence>
<evidence type="ECO:0000256" key="6">
    <source>
        <dbReference type="SAM" id="MobiDB-lite"/>
    </source>
</evidence>
<dbReference type="Pfam" id="PF00172">
    <property type="entry name" value="Zn_clus"/>
    <property type="match status" value="1"/>
</dbReference>
<evidence type="ECO:0000259" key="7">
    <source>
        <dbReference type="PROSITE" id="PS50048"/>
    </source>
</evidence>
<evidence type="ECO:0000256" key="1">
    <source>
        <dbReference type="ARBA" id="ARBA00022723"/>
    </source>
</evidence>
<evidence type="ECO:0000313" key="8">
    <source>
        <dbReference type="EMBL" id="CAG8363566.1"/>
    </source>
</evidence>
<keyword evidence="3" id="KW-0238">DNA-binding</keyword>
<dbReference type="InterPro" id="IPR051127">
    <property type="entry name" value="Fungal_SecMet_Regulators"/>
</dbReference>
<dbReference type="Gene3D" id="4.10.240.10">
    <property type="entry name" value="Zn(2)-C6 fungal-type DNA-binding domain"/>
    <property type="match status" value="1"/>
</dbReference>
<accession>A0A9W4IUU3</accession>
<dbReference type="OrthoDB" id="10252009at2759"/>
<gene>
    <name evidence="8" type="ORF">PSALAMII_LOCUS3884</name>
</gene>
<feature type="domain" description="Zn(2)-C6 fungal-type" evidence="7">
    <location>
        <begin position="29"/>
        <end position="58"/>
    </location>
</feature>
<dbReference type="CDD" id="cd00067">
    <property type="entry name" value="GAL4"/>
    <property type="match status" value="1"/>
</dbReference>
<dbReference type="AlphaFoldDB" id="A0A9W4IUU3"/>
<keyword evidence="5" id="KW-0539">Nucleus</keyword>
<evidence type="ECO:0000256" key="4">
    <source>
        <dbReference type="ARBA" id="ARBA00023163"/>
    </source>
</evidence>
<dbReference type="InterPro" id="IPR007219">
    <property type="entry name" value="XnlR_reg_dom"/>
</dbReference>
<keyword evidence="2" id="KW-0805">Transcription regulation</keyword>
<dbReference type="PANTHER" id="PTHR47424">
    <property type="entry name" value="REGULATORY PROTEIN GAL4"/>
    <property type="match status" value="1"/>
</dbReference>
<dbReference type="PROSITE" id="PS00463">
    <property type="entry name" value="ZN2_CY6_FUNGAL_1"/>
    <property type="match status" value="1"/>
</dbReference>
<protein>
    <recommendedName>
        <fullName evidence="7">Zn(2)-C6 fungal-type domain-containing protein</fullName>
    </recommendedName>
</protein>
<organism evidence="8 9">
    <name type="scientific">Penicillium salamii</name>
    <dbReference type="NCBI Taxonomy" id="1612424"/>
    <lineage>
        <taxon>Eukaryota</taxon>
        <taxon>Fungi</taxon>
        <taxon>Dikarya</taxon>
        <taxon>Ascomycota</taxon>
        <taxon>Pezizomycotina</taxon>
        <taxon>Eurotiomycetes</taxon>
        <taxon>Eurotiomycetidae</taxon>
        <taxon>Eurotiales</taxon>
        <taxon>Aspergillaceae</taxon>
        <taxon>Penicillium</taxon>
    </lineage>
</organism>
<dbReference type="SMART" id="SM00066">
    <property type="entry name" value="GAL4"/>
    <property type="match status" value="1"/>
</dbReference>
<keyword evidence="4" id="KW-0804">Transcription</keyword>
<reference evidence="8" key="1">
    <citation type="submission" date="2021-07" db="EMBL/GenBank/DDBJ databases">
        <authorList>
            <person name="Branca A.L. A."/>
        </authorList>
    </citation>
    <scope>NUCLEOTIDE SEQUENCE</scope>
</reference>
<dbReference type="SMART" id="SM00906">
    <property type="entry name" value="Fungal_trans"/>
    <property type="match status" value="1"/>
</dbReference>